<proteinExistence type="predicted"/>
<keyword evidence="2" id="KW-1185">Reference proteome</keyword>
<dbReference type="RefSeq" id="WP_190835657.1">
    <property type="nucleotide sequence ID" value="NZ_CAWPPI010000098.1"/>
</dbReference>
<dbReference type="EMBL" id="JACXAE010000098">
    <property type="protein sequence ID" value="MBD2776586.1"/>
    <property type="molecule type" value="Genomic_DNA"/>
</dbReference>
<sequence length="208" mass="23770">MNKLINETRVILIGGSSHAGKSTLGRSLALKLGWSYRSTDKLARHPGRPWVGANGKVIPEYVAEHYRELSIDALFLDVLSHYEKNVIPQVEAIVHYHAADLSTECLILEGSALWPKFVAHLVGKNGVRALWLTASDQLFRNRIKRESSFYNVCDDEKHLIQKFLNRTLFYNKHMREEVERLGFICIDVESLSMADELLKKCMELMEVS</sequence>
<protein>
    <submittedName>
        <fullName evidence="1">2-phosphoglycerate kinase</fullName>
    </submittedName>
</protein>
<dbReference type="GO" id="GO:0016301">
    <property type="term" value="F:kinase activity"/>
    <property type="evidence" value="ECO:0007669"/>
    <property type="project" value="UniProtKB-KW"/>
</dbReference>
<name>A0A8J6XSA0_9CYAN</name>
<dbReference type="Proteomes" id="UP000629098">
    <property type="component" value="Unassembled WGS sequence"/>
</dbReference>
<evidence type="ECO:0000313" key="2">
    <source>
        <dbReference type="Proteomes" id="UP000629098"/>
    </source>
</evidence>
<dbReference type="Gene3D" id="3.40.50.300">
    <property type="entry name" value="P-loop containing nucleotide triphosphate hydrolases"/>
    <property type="match status" value="1"/>
</dbReference>
<gene>
    <name evidence="1" type="ORF">ICL16_32175</name>
</gene>
<dbReference type="AlphaFoldDB" id="A0A8J6XSA0"/>
<evidence type="ECO:0000313" key="1">
    <source>
        <dbReference type="EMBL" id="MBD2776586.1"/>
    </source>
</evidence>
<organism evidence="1 2">
    <name type="scientific">Iningainema tapete BLCC-T55</name>
    <dbReference type="NCBI Taxonomy" id="2748662"/>
    <lineage>
        <taxon>Bacteria</taxon>
        <taxon>Bacillati</taxon>
        <taxon>Cyanobacteriota</taxon>
        <taxon>Cyanophyceae</taxon>
        <taxon>Nostocales</taxon>
        <taxon>Scytonemataceae</taxon>
        <taxon>Iningainema tapete</taxon>
    </lineage>
</organism>
<keyword evidence="1" id="KW-0418">Kinase</keyword>
<keyword evidence="1" id="KW-0808">Transferase</keyword>
<accession>A0A8J6XSA0</accession>
<dbReference type="InterPro" id="IPR027417">
    <property type="entry name" value="P-loop_NTPase"/>
</dbReference>
<dbReference type="SUPFAM" id="SSF52540">
    <property type="entry name" value="P-loop containing nucleoside triphosphate hydrolases"/>
    <property type="match status" value="1"/>
</dbReference>
<comment type="caution">
    <text evidence="1">The sequence shown here is derived from an EMBL/GenBank/DDBJ whole genome shotgun (WGS) entry which is preliminary data.</text>
</comment>
<reference evidence="1" key="1">
    <citation type="submission" date="2020-09" db="EMBL/GenBank/DDBJ databases">
        <title>Iningainema tapete sp. nov. (Scytonemataceae, Cyanobacteria) from greenhouses in central Florida (USA) produces two types of nodularin with biosynthetic potential for microcystin-LR and anabaenopeptins.</title>
        <authorList>
            <person name="Berthold D.E."/>
            <person name="Lefler F.W."/>
            <person name="Huang I.-S."/>
            <person name="Abdulla H."/>
            <person name="Zimba P.V."/>
            <person name="Laughinghouse H.D. IV."/>
        </authorList>
    </citation>
    <scope>NUCLEOTIDE SEQUENCE</scope>
    <source>
        <strain evidence="1">BLCCT55</strain>
    </source>
</reference>